<dbReference type="InterPro" id="IPR023298">
    <property type="entry name" value="ATPase_P-typ_TM_dom_sf"/>
</dbReference>
<dbReference type="Pfam" id="PF13246">
    <property type="entry name" value="Cation_ATPase"/>
    <property type="match status" value="1"/>
</dbReference>
<keyword evidence="5 13" id="KW-0547">Nucleotide-binding</keyword>
<protein>
    <recommendedName>
        <fullName evidence="15">Phospholipid-transporting ATPase</fullName>
        <ecNumber evidence="15">7.6.2.1</ecNumber>
    </recommendedName>
</protein>
<evidence type="ECO:0000256" key="7">
    <source>
        <dbReference type="ARBA" id="ARBA00022842"/>
    </source>
</evidence>
<dbReference type="NCBIfam" id="TIGR01494">
    <property type="entry name" value="ATPase_P-type"/>
    <property type="match status" value="1"/>
</dbReference>
<dbReference type="PANTHER" id="PTHR24092">
    <property type="entry name" value="PROBABLE PHOSPHOLIPID-TRANSPORTING ATPASE"/>
    <property type="match status" value="1"/>
</dbReference>
<evidence type="ECO:0000256" key="16">
    <source>
        <dbReference type="SAM" id="MobiDB-lite"/>
    </source>
</evidence>
<reference evidence="19" key="1">
    <citation type="submission" date="2021-11" db="EMBL/GenBank/DDBJ databases">
        <authorList>
            <consortium name="Genoscope - CEA"/>
            <person name="William W."/>
        </authorList>
    </citation>
    <scope>NUCLEOTIDE SEQUENCE</scope>
</reference>
<feature type="binding site" evidence="13">
    <location>
        <position position="420"/>
    </location>
    <ligand>
        <name>ATP</name>
        <dbReference type="ChEBI" id="CHEBI:30616"/>
    </ligand>
</feature>
<dbReference type="EMBL" id="CAKKNE010000005">
    <property type="protein sequence ID" value="CAH0377013.1"/>
    <property type="molecule type" value="Genomic_DNA"/>
</dbReference>
<dbReference type="Pfam" id="PF16209">
    <property type="entry name" value="PhoLip_ATPase_N"/>
    <property type="match status" value="1"/>
</dbReference>
<evidence type="ECO:0000256" key="15">
    <source>
        <dbReference type="RuleBase" id="RU362033"/>
    </source>
</evidence>
<dbReference type="GO" id="GO:0045332">
    <property type="term" value="P:phospholipid translocation"/>
    <property type="evidence" value="ECO:0007669"/>
    <property type="project" value="TreeGrafter"/>
</dbReference>
<evidence type="ECO:0000256" key="10">
    <source>
        <dbReference type="ARBA" id="ARBA00023136"/>
    </source>
</evidence>
<feature type="binding site" evidence="13">
    <location>
        <position position="780"/>
    </location>
    <ligand>
        <name>ATP</name>
        <dbReference type="ChEBI" id="CHEBI:30616"/>
    </ligand>
</feature>
<keyword evidence="8 15" id="KW-1278">Translocase</keyword>
<sequence length="1197" mass="133651">MGATLDKFMTIEEVPEEWRSLDVTVGGPVDASHFCDNGVRTYKYNLLNFFPKSMFEQMRRTANQYFLLICIMMFLGTYTTWFYSPLTPWSTFLPLMIILLVTMAKEGFEDVKRHQSDKRVNNTPATILSTDPGDAPGITQTLRRKDLRPGHVVVIGDREEIPADLILLWSSEGPQAYVETSNIDGETNLKIKKPALIDDEPIIQSPETAKNTQLSSTFEPPCGRVHTFEGTLRAKEQSIPLDATQFLLRGSTLRNTKKALGVVAYTGRDTRLVRNSRDVPSKLSELERVVNMMVYFILFAMIIITTISMIAYVVWFSGHKAHLWYMCYRYNNADVPALFRENCESSDNYAPGSTWPTFFILYNNFVPISLYVTIEMINYVQASYIDNDLEMYDDEDDVPALARTSNMNADLGMIAHIFSDKTGTLTRNIMEFKKCACAGKIYEKGATLRGKVSQPSVERDLVEIMAVCHTVVPDEDGYQAESPDEEALVKGAAELGMKFTARSTEGVEVDGKRYLVLATIPFNSTRKRMSALVQGPDGKARILCKGADNIMFGLTGKDSFKRFAGGRPALDDCLQQFSRVGLRTLVLGRRDVSRSEKDKFLKAWRAAETATEDRKGKLAEAAALIERDFEIVGATAIEDRLQDGVPETIHELAKAEIKLWVLTGDKVETAINIAKSAKLLTDDMFLVKLPAEGATKGPEGDWGLGAQLTALEAVVQRAATPDPAATRTPASLASDHLALVVEGATAMETILGNEELEQRFLKLANVCKAVVACRVSPAQKRLIVGLVRRKDTTRPVTLAIGDGANDVGMIQEAHIGVGISGKEGRQAVNNSDFAIGQFRFLKPLLLKHGRRNYRRMSKVIVYSFFKNIVLTFVLFYYQADCGWSGTSFYEAWVYSGFNFFLAFTPLAFGWFDVDTSAETVRKYPRLYAAGLHRMDLNARRGVTNMAYATLEAVGASLLIYFITRQVYWRPQNVWTHRGKDGDLWVFGTAVFVGMVNAMLLRAALLVDSWNKYHIYFFFMQFLALYAFVIFMSEVWPTSSVDWFLDYDYYGVAFHSFELGVYWLLTFILVPVACAALQLLVVGVHLEFFPNVNDIGRELDHGHVDGESLEHSRKDNTFVPLRSRYSLHGLVDRCLGRAAPARPDLVTQDSIRSVSDSLGPGRAAQIGLEATPESGFDYSHAADQSFHAPSPVSASGVI</sequence>
<dbReference type="Proteomes" id="UP000789595">
    <property type="component" value="Unassembled WGS sequence"/>
</dbReference>
<feature type="transmembrane region" description="Helical" evidence="15">
    <location>
        <begin position="983"/>
        <end position="1000"/>
    </location>
</feature>
<organism evidence="19 20">
    <name type="scientific">Pelagomonas calceolata</name>
    <dbReference type="NCBI Taxonomy" id="35677"/>
    <lineage>
        <taxon>Eukaryota</taxon>
        <taxon>Sar</taxon>
        <taxon>Stramenopiles</taxon>
        <taxon>Ochrophyta</taxon>
        <taxon>Pelagophyceae</taxon>
        <taxon>Pelagomonadales</taxon>
        <taxon>Pelagomonadaceae</taxon>
        <taxon>Pelagomonas</taxon>
    </lineage>
</organism>
<feature type="transmembrane region" description="Helical" evidence="15">
    <location>
        <begin position="1012"/>
        <end position="1032"/>
    </location>
</feature>
<dbReference type="FunFam" id="3.40.50.1000:FF:000014">
    <property type="entry name" value="Phospholipid-transporting ATPase"/>
    <property type="match status" value="1"/>
</dbReference>
<keyword evidence="9 15" id="KW-1133">Transmembrane helix</keyword>
<dbReference type="GO" id="GO:0000287">
    <property type="term" value="F:magnesium ion binding"/>
    <property type="evidence" value="ECO:0007669"/>
    <property type="project" value="UniProtKB-UniRule"/>
</dbReference>
<evidence type="ECO:0000256" key="14">
    <source>
        <dbReference type="PIRSR" id="PIRSR606539-3"/>
    </source>
</evidence>
<keyword evidence="7 14" id="KW-0460">Magnesium</keyword>
<feature type="region of interest" description="Disordered" evidence="16">
    <location>
        <begin position="1178"/>
        <end position="1197"/>
    </location>
</feature>
<feature type="binding site" evidence="13">
    <location>
        <position position="806"/>
    </location>
    <ligand>
        <name>ATP</name>
        <dbReference type="ChEBI" id="CHEBI:30616"/>
    </ligand>
</feature>
<feature type="binding site" evidence="13">
    <location>
        <position position="774"/>
    </location>
    <ligand>
        <name>ATP</name>
        <dbReference type="ChEBI" id="CHEBI:30616"/>
    </ligand>
</feature>
<feature type="binding site" evidence="13">
    <location>
        <position position="421"/>
    </location>
    <ligand>
        <name>ATP</name>
        <dbReference type="ChEBI" id="CHEBI:30616"/>
    </ligand>
</feature>
<feature type="domain" description="P-type ATPase C-terminal" evidence="18">
    <location>
        <begin position="828"/>
        <end position="1090"/>
    </location>
</feature>
<dbReference type="InterPro" id="IPR018303">
    <property type="entry name" value="ATPase_P-typ_P_site"/>
</dbReference>
<dbReference type="InterPro" id="IPR008250">
    <property type="entry name" value="ATPase_P-typ_transduc_dom_A_sf"/>
</dbReference>
<comment type="similarity">
    <text evidence="2 15">Belongs to the cation transport ATPase (P-type) (TC 3.A.3) family. Type IV subfamily.</text>
</comment>
<dbReference type="GO" id="GO:0016887">
    <property type="term" value="F:ATP hydrolysis activity"/>
    <property type="evidence" value="ECO:0007669"/>
    <property type="project" value="InterPro"/>
</dbReference>
<feature type="domain" description="P-type ATPase N-terminal" evidence="17">
    <location>
        <begin position="32"/>
        <end position="76"/>
    </location>
</feature>
<comment type="subcellular location">
    <subcellularLocation>
        <location evidence="1 15">Membrane</location>
        <topology evidence="1 15">Multi-pass membrane protein</topology>
    </subcellularLocation>
</comment>
<dbReference type="SFLD" id="SFLDF00027">
    <property type="entry name" value="p-type_atpase"/>
    <property type="match status" value="1"/>
</dbReference>
<evidence type="ECO:0000256" key="6">
    <source>
        <dbReference type="ARBA" id="ARBA00022840"/>
    </source>
</evidence>
<dbReference type="InterPro" id="IPR006539">
    <property type="entry name" value="P-type_ATPase_IV"/>
</dbReference>
<keyword evidence="4 14" id="KW-0479">Metal-binding</keyword>
<feature type="binding site" evidence="14">
    <location>
        <position position="420"/>
    </location>
    <ligand>
        <name>Mg(2+)</name>
        <dbReference type="ChEBI" id="CHEBI:18420"/>
    </ligand>
</feature>
<evidence type="ECO:0000256" key="3">
    <source>
        <dbReference type="ARBA" id="ARBA00022692"/>
    </source>
</evidence>
<dbReference type="OrthoDB" id="377733at2759"/>
<feature type="binding site" evidence="14">
    <location>
        <position position="806"/>
    </location>
    <ligand>
        <name>Mg(2+)</name>
        <dbReference type="ChEBI" id="CHEBI:18420"/>
    </ligand>
</feature>
<evidence type="ECO:0000256" key="13">
    <source>
        <dbReference type="PIRSR" id="PIRSR606539-2"/>
    </source>
</evidence>
<dbReference type="PRINTS" id="PR00119">
    <property type="entry name" value="CATATPASE"/>
</dbReference>
<dbReference type="Gene3D" id="3.40.50.1000">
    <property type="entry name" value="HAD superfamily/HAD-like"/>
    <property type="match status" value="1"/>
</dbReference>
<dbReference type="GO" id="GO:0005524">
    <property type="term" value="F:ATP binding"/>
    <property type="evidence" value="ECO:0007669"/>
    <property type="project" value="UniProtKB-UniRule"/>
</dbReference>
<gene>
    <name evidence="19" type="ORF">PECAL_5P15960</name>
</gene>
<feature type="active site" description="4-aspartylphosphate intermediate" evidence="12">
    <location>
        <position position="420"/>
    </location>
</feature>
<feature type="binding site" evidence="14">
    <location>
        <position position="422"/>
    </location>
    <ligand>
        <name>Mg(2+)</name>
        <dbReference type="ChEBI" id="CHEBI:18420"/>
    </ligand>
</feature>
<dbReference type="SUPFAM" id="SSF81653">
    <property type="entry name" value="Calcium ATPase, transduction domain A"/>
    <property type="match status" value="1"/>
</dbReference>
<evidence type="ECO:0000256" key="11">
    <source>
        <dbReference type="ARBA" id="ARBA00034036"/>
    </source>
</evidence>
<keyword evidence="10 15" id="KW-0472">Membrane</keyword>
<feature type="transmembrane region" description="Helical" evidence="15">
    <location>
        <begin position="355"/>
        <end position="374"/>
    </location>
</feature>
<dbReference type="Gene3D" id="3.40.1110.10">
    <property type="entry name" value="Calcium-transporting ATPase, cytoplasmic domain N"/>
    <property type="match status" value="1"/>
</dbReference>
<dbReference type="AlphaFoldDB" id="A0A8J2SPA8"/>
<feature type="binding site" evidence="14">
    <location>
        <position position="802"/>
    </location>
    <ligand>
        <name>Mg(2+)</name>
        <dbReference type="ChEBI" id="CHEBI:18420"/>
    </ligand>
</feature>
<feature type="binding site" evidence="13">
    <location>
        <position position="422"/>
    </location>
    <ligand>
        <name>ATP</name>
        <dbReference type="ChEBI" id="CHEBI:30616"/>
    </ligand>
</feature>
<feature type="transmembrane region" description="Helical" evidence="15">
    <location>
        <begin position="1060"/>
        <end position="1081"/>
    </location>
</feature>
<evidence type="ECO:0000256" key="5">
    <source>
        <dbReference type="ARBA" id="ARBA00022741"/>
    </source>
</evidence>
<feature type="transmembrane region" description="Helical" evidence="15">
    <location>
        <begin position="89"/>
        <end position="108"/>
    </location>
</feature>
<dbReference type="SUPFAM" id="SSF56784">
    <property type="entry name" value="HAD-like"/>
    <property type="match status" value="1"/>
</dbReference>
<dbReference type="SUPFAM" id="SSF81660">
    <property type="entry name" value="Metal cation-transporting ATPase, ATP-binding domain N"/>
    <property type="match status" value="1"/>
</dbReference>
<dbReference type="SUPFAM" id="SSF81665">
    <property type="entry name" value="Calcium ATPase, transmembrane domain M"/>
    <property type="match status" value="1"/>
</dbReference>
<keyword evidence="6 13" id="KW-0067">ATP-binding</keyword>
<evidence type="ECO:0000259" key="17">
    <source>
        <dbReference type="Pfam" id="PF16209"/>
    </source>
</evidence>
<dbReference type="InterPro" id="IPR032631">
    <property type="entry name" value="P-type_ATPase_N"/>
</dbReference>
<dbReference type="EC" id="7.6.2.1" evidence="15"/>
<feature type="binding site" evidence="13">
    <location>
        <position position="583"/>
    </location>
    <ligand>
        <name>ATP</name>
        <dbReference type="ChEBI" id="CHEBI:30616"/>
    </ligand>
</feature>
<feature type="transmembrane region" description="Helical" evidence="15">
    <location>
        <begin position="859"/>
        <end position="879"/>
    </location>
</feature>
<feature type="binding site" evidence="13">
    <location>
        <position position="485"/>
    </location>
    <ligand>
        <name>ATP</name>
        <dbReference type="ChEBI" id="CHEBI:30616"/>
    </ligand>
</feature>
<evidence type="ECO:0000256" key="1">
    <source>
        <dbReference type="ARBA" id="ARBA00004141"/>
    </source>
</evidence>
<comment type="caution">
    <text evidence="19">The sequence shown here is derived from an EMBL/GenBank/DDBJ whole genome shotgun (WGS) entry which is preliminary data.</text>
</comment>
<evidence type="ECO:0000256" key="4">
    <source>
        <dbReference type="ARBA" id="ARBA00022723"/>
    </source>
</evidence>
<feature type="binding site" evidence="13">
    <location>
        <position position="805"/>
    </location>
    <ligand>
        <name>ATP</name>
        <dbReference type="ChEBI" id="CHEBI:30616"/>
    </ligand>
</feature>
<dbReference type="SFLD" id="SFLDG00002">
    <property type="entry name" value="C1.7:_P-type_atpase_like"/>
    <property type="match status" value="1"/>
</dbReference>
<evidence type="ECO:0000259" key="18">
    <source>
        <dbReference type="Pfam" id="PF16212"/>
    </source>
</evidence>
<feature type="binding site" evidence="13">
    <location>
        <position position="522"/>
    </location>
    <ligand>
        <name>ATP</name>
        <dbReference type="ChEBI" id="CHEBI:30616"/>
    </ligand>
</feature>
<keyword evidence="20" id="KW-1185">Reference proteome</keyword>
<dbReference type="GO" id="GO:0140326">
    <property type="term" value="F:ATPase-coupled intramembrane lipid transporter activity"/>
    <property type="evidence" value="ECO:0007669"/>
    <property type="project" value="UniProtKB-EC"/>
</dbReference>
<dbReference type="InterPro" id="IPR036412">
    <property type="entry name" value="HAD-like_sf"/>
</dbReference>
<name>A0A8J2SPA8_9STRA</name>
<evidence type="ECO:0000256" key="12">
    <source>
        <dbReference type="PIRSR" id="PIRSR606539-1"/>
    </source>
</evidence>
<dbReference type="PANTHER" id="PTHR24092:SF218">
    <property type="entry name" value="PHOSPHOLIPID-TRANSPORTING ATPASE"/>
    <property type="match status" value="1"/>
</dbReference>
<accession>A0A8J2SPA8</accession>
<dbReference type="Gene3D" id="2.70.150.10">
    <property type="entry name" value="Calcium-transporting ATPase, cytoplasmic transduction domain A"/>
    <property type="match status" value="1"/>
</dbReference>
<feature type="binding site" evidence="13">
    <location>
        <position position="664"/>
    </location>
    <ligand>
        <name>ATP</name>
        <dbReference type="ChEBI" id="CHEBI:30616"/>
    </ligand>
</feature>
<evidence type="ECO:0000256" key="9">
    <source>
        <dbReference type="ARBA" id="ARBA00022989"/>
    </source>
</evidence>
<dbReference type="InterPro" id="IPR032630">
    <property type="entry name" value="P_typ_ATPase_c"/>
</dbReference>
<dbReference type="SFLD" id="SFLDS00003">
    <property type="entry name" value="Haloacid_Dehalogenase"/>
    <property type="match status" value="1"/>
</dbReference>
<keyword evidence="3 15" id="KW-0812">Transmembrane</keyword>
<dbReference type="InterPro" id="IPR023214">
    <property type="entry name" value="HAD_sf"/>
</dbReference>
<feature type="binding site" evidence="13">
    <location>
        <position position="545"/>
    </location>
    <ligand>
        <name>ATP</name>
        <dbReference type="ChEBI" id="CHEBI:30616"/>
    </ligand>
</feature>
<evidence type="ECO:0000256" key="8">
    <source>
        <dbReference type="ARBA" id="ARBA00022967"/>
    </source>
</evidence>
<proteinExistence type="inferred from homology"/>
<dbReference type="Pfam" id="PF16212">
    <property type="entry name" value="PhoLip_ATPase_C"/>
    <property type="match status" value="1"/>
</dbReference>
<evidence type="ECO:0000256" key="2">
    <source>
        <dbReference type="ARBA" id="ARBA00008109"/>
    </source>
</evidence>
<dbReference type="GO" id="GO:0005886">
    <property type="term" value="C:plasma membrane"/>
    <property type="evidence" value="ECO:0007669"/>
    <property type="project" value="TreeGrafter"/>
</dbReference>
<feature type="binding site" evidence="13">
    <location>
        <position position="665"/>
    </location>
    <ligand>
        <name>ATP</name>
        <dbReference type="ChEBI" id="CHEBI:30616"/>
    </ligand>
</feature>
<dbReference type="PROSITE" id="PS00154">
    <property type="entry name" value="ATPASE_E1_E2"/>
    <property type="match status" value="1"/>
</dbReference>
<evidence type="ECO:0000313" key="19">
    <source>
        <dbReference type="EMBL" id="CAH0377013.1"/>
    </source>
</evidence>
<feature type="transmembrane region" description="Helical" evidence="15">
    <location>
        <begin position="942"/>
        <end position="963"/>
    </location>
</feature>
<feature type="transmembrane region" description="Helical" evidence="15">
    <location>
        <begin position="891"/>
        <end position="911"/>
    </location>
</feature>
<dbReference type="InterPro" id="IPR023299">
    <property type="entry name" value="ATPase_P-typ_cyto_dom_N"/>
</dbReference>
<dbReference type="InterPro" id="IPR001757">
    <property type="entry name" value="P_typ_ATPase"/>
</dbReference>
<evidence type="ECO:0000313" key="20">
    <source>
        <dbReference type="Proteomes" id="UP000789595"/>
    </source>
</evidence>
<dbReference type="NCBIfam" id="TIGR01652">
    <property type="entry name" value="ATPase-Plipid"/>
    <property type="match status" value="1"/>
</dbReference>
<comment type="cofactor">
    <cofactor evidence="14">
        <name>Mg(2+)</name>
        <dbReference type="ChEBI" id="CHEBI:18420"/>
    </cofactor>
</comment>
<feature type="transmembrane region" description="Helical" evidence="15">
    <location>
        <begin position="292"/>
        <end position="315"/>
    </location>
</feature>
<feature type="transmembrane region" description="Helical" evidence="15">
    <location>
        <begin position="65"/>
        <end position="83"/>
    </location>
</feature>
<dbReference type="InterPro" id="IPR044492">
    <property type="entry name" value="P_typ_ATPase_HD_dom"/>
</dbReference>
<comment type="catalytic activity">
    <reaction evidence="11 15">
        <text>ATP + H2O + phospholipidSide 1 = ADP + phosphate + phospholipidSide 2.</text>
        <dbReference type="EC" id="7.6.2.1"/>
    </reaction>
</comment>
<feature type="binding site" evidence="13">
    <location>
        <position position="663"/>
    </location>
    <ligand>
        <name>ATP</name>
        <dbReference type="ChEBI" id="CHEBI:30616"/>
    </ligand>
</feature>